<evidence type="ECO:0000259" key="18">
    <source>
        <dbReference type="PROSITE" id="PS50280"/>
    </source>
</evidence>
<dbReference type="InterPro" id="IPR001214">
    <property type="entry name" value="SET_dom"/>
</dbReference>
<dbReference type="InterPro" id="IPR035979">
    <property type="entry name" value="RBD_domain_sf"/>
</dbReference>
<feature type="domain" description="Post-SET" evidence="19">
    <location>
        <begin position="1495"/>
        <end position="1511"/>
    </location>
</feature>
<dbReference type="GO" id="GO:0140999">
    <property type="term" value="F:histone H3K4 trimethyltransferase activity"/>
    <property type="evidence" value="ECO:0007669"/>
    <property type="project" value="UniProtKB-EC"/>
</dbReference>
<organism evidence="20 21">
    <name type="scientific">Gymnopilus dilepis</name>
    <dbReference type="NCBI Taxonomy" id="231916"/>
    <lineage>
        <taxon>Eukaryota</taxon>
        <taxon>Fungi</taxon>
        <taxon>Dikarya</taxon>
        <taxon>Basidiomycota</taxon>
        <taxon>Agaricomycotina</taxon>
        <taxon>Agaricomycetes</taxon>
        <taxon>Agaricomycetidae</taxon>
        <taxon>Agaricales</taxon>
        <taxon>Agaricineae</taxon>
        <taxon>Hymenogastraceae</taxon>
        <taxon>Gymnopilus</taxon>
    </lineage>
</organism>
<keyword evidence="6" id="KW-0489">Methyltransferase</keyword>
<feature type="compositionally biased region" description="Pro residues" evidence="16">
    <location>
        <begin position="432"/>
        <end position="441"/>
    </location>
</feature>
<feature type="compositionally biased region" description="Pro residues" evidence="16">
    <location>
        <begin position="1257"/>
        <end position="1267"/>
    </location>
</feature>
<dbReference type="PROSITE" id="PS50868">
    <property type="entry name" value="POST_SET"/>
    <property type="match status" value="1"/>
</dbReference>
<comment type="catalytic activity">
    <reaction evidence="14">
        <text>N(6),N(6)-dimethyl-L-lysyl(4)-[histone H3] + S-adenosyl-L-methionine = N(6),N(6),N(6)-trimethyl-L-lysyl(4)-[histone H3] + S-adenosyl-L-homocysteine + H(+)</text>
        <dbReference type="Rhea" id="RHEA:60272"/>
        <dbReference type="Rhea" id="RHEA-COMP:15537"/>
        <dbReference type="Rhea" id="RHEA-COMP:15540"/>
        <dbReference type="ChEBI" id="CHEBI:15378"/>
        <dbReference type="ChEBI" id="CHEBI:57856"/>
        <dbReference type="ChEBI" id="CHEBI:59789"/>
        <dbReference type="ChEBI" id="CHEBI:61961"/>
        <dbReference type="ChEBI" id="CHEBI:61976"/>
    </reaction>
</comment>
<dbReference type="PRINTS" id="PR01217">
    <property type="entry name" value="PRICHEXTENSN"/>
</dbReference>
<dbReference type="PANTHER" id="PTHR45814">
    <property type="entry name" value="HISTONE-LYSINE N-METHYLTRANSFERASE SETD1"/>
    <property type="match status" value="1"/>
</dbReference>
<comment type="subcellular location">
    <subcellularLocation>
        <location evidence="2">Chromosome</location>
    </subcellularLocation>
    <subcellularLocation>
        <location evidence="1">Nucleus</location>
    </subcellularLocation>
</comment>
<evidence type="ECO:0000256" key="10">
    <source>
        <dbReference type="ARBA" id="ARBA00023242"/>
    </source>
</evidence>
<feature type="compositionally biased region" description="Pro residues" evidence="16">
    <location>
        <begin position="344"/>
        <end position="356"/>
    </location>
</feature>
<gene>
    <name evidence="20" type="ORF">CVT26_000988</name>
</gene>
<evidence type="ECO:0000256" key="8">
    <source>
        <dbReference type="ARBA" id="ARBA00022691"/>
    </source>
</evidence>
<feature type="compositionally biased region" description="Low complexity" evidence="16">
    <location>
        <begin position="1198"/>
        <end position="1213"/>
    </location>
</feature>
<dbReference type="InterPro" id="IPR003616">
    <property type="entry name" value="Post-SET_dom"/>
</dbReference>
<feature type="compositionally biased region" description="Basic and acidic residues" evidence="16">
    <location>
        <begin position="400"/>
        <end position="421"/>
    </location>
</feature>
<evidence type="ECO:0000256" key="16">
    <source>
        <dbReference type="SAM" id="MobiDB-lite"/>
    </source>
</evidence>
<feature type="compositionally biased region" description="Polar residues" evidence="16">
    <location>
        <begin position="712"/>
        <end position="728"/>
    </location>
</feature>
<dbReference type="PROSITE" id="PS50102">
    <property type="entry name" value="RRM"/>
    <property type="match status" value="1"/>
</dbReference>
<feature type="compositionally biased region" description="Pro residues" evidence="16">
    <location>
        <begin position="216"/>
        <end position="318"/>
    </location>
</feature>
<dbReference type="InterPro" id="IPR024636">
    <property type="entry name" value="SET_assoc"/>
</dbReference>
<keyword evidence="10" id="KW-0539">Nucleus</keyword>
<feature type="region of interest" description="Disordered" evidence="16">
    <location>
        <begin position="1074"/>
        <end position="1173"/>
    </location>
</feature>
<dbReference type="InterPro" id="IPR000504">
    <property type="entry name" value="RRM_dom"/>
</dbReference>
<dbReference type="InterPro" id="IPR046341">
    <property type="entry name" value="SET_dom_sf"/>
</dbReference>
<evidence type="ECO:0000256" key="1">
    <source>
        <dbReference type="ARBA" id="ARBA00004123"/>
    </source>
</evidence>
<feature type="compositionally biased region" description="Pro residues" evidence="16">
    <location>
        <begin position="1221"/>
        <end position="1232"/>
    </location>
</feature>
<evidence type="ECO:0000313" key="20">
    <source>
        <dbReference type="EMBL" id="PPR03812.1"/>
    </source>
</evidence>
<evidence type="ECO:0000256" key="4">
    <source>
        <dbReference type="ARBA" id="ARBA00015839"/>
    </source>
</evidence>
<evidence type="ECO:0000256" key="12">
    <source>
        <dbReference type="ARBA" id="ARBA00047571"/>
    </source>
</evidence>
<dbReference type="SMART" id="SM01291">
    <property type="entry name" value="N-SET"/>
    <property type="match status" value="1"/>
</dbReference>
<feature type="region of interest" description="Disordered" evidence="16">
    <location>
        <begin position="684"/>
        <end position="763"/>
    </location>
</feature>
<name>A0A409YLA6_9AGAR</name>
<evidence type="ECO:0000256" key="2">
    <source>
        <dbReference type="ARBA" id="ARBA00004286"/>
    </source>
</evidence>
<evidence type="ECO:0000259" key="19">
    <source>
        <dbReference type="PROSITE" id="PS50868"/>
    </source>
</evidence>
<feature type="region of interest" description="Disordered" evidence="16">
    <location>
        <begin position="1198"/>
        <end position="1233"/>
    </location>
</feature>
<feature type="compositionally biased region" description="Polar residues" evidence="16">
    <location>
        <begin position="131"/>
        <end position="145"/>
    </location>
</feature>
<keyword evidence="7" id="KW-0808">Transferase</keyword>
<keyword evidence="15" id="KW-0694">RNA-binding</keyword>
<evidence type="ECO:0000256" key="7">
    <source>
        <dbReference type="ARBA" id="ARBA00022679"/>
    </source>
</evidence>
<dbReference type="PANTHER" id="PTHR45814:SF2">
    <property type="entry name" value="HISTONE-LYSINE N-METHYLTRANSFERASE SETD1"/>
    <property type="match status" value="1"/>
</dbReference>
<feature type="compositionally biased region" description="Low complexity" evidence="16">
    <location>
        <begin position="791"/>
        <end position="803"/>
    </location>
</feature>
<evidence type="ECO:0000313" key="21">
    <source>
        <dbReference type="Proteomes" id="UP000284706"/>
    </source>
</evidence>
<dbReference type="Gene3D" id="3.30.70.330">
    <property type="match status" value="1"/>
</dbReference>
<dbReference type="SMART" id="SM00317">
    <property type="entry name" value="SET"/>
    <property type="match status" value="1"/>
</dbReference>
<dbReference type="SUPFAM" id="SSF54928">
    <property type="entry name" value="RNA-binding domain, RBD"/>
    <property type="match status" value="1"/>
</dbReference>
<protein>
    <recommendedName>
        <fullName evidence="4">Histone-lysine N-methyltransferase, H3 lysine-4 specific</fullName>
        <ecNumber evidence="3">2.1.1.354</ecNumber>
    </recommendedName>
    <alternativeName>
        <fullName evidence="11">SET domain-containing protein 1</fullName>
    </alternativeName>
</protein>
<dbReference type="GO" id="GO:0005694">
    <property type="term" value="C:chromosome"/>
    <property type="evidence" value="ECO:0007669"/>
    <property type="project" value="UniProtKB-SubCell"/>
</dbReference>
<dbReference type="PROSITE" id="PS50280">
    <property type="entry name" value="SET"/>
    <property type="match status" value="1"/>
</dbReference>
<dbReference type="Proteomes" id="UP000284706">
    <property type="component" value="Unassembled WGS sequence"/>
</dbReference>
<dbReference type="GO" id="GO:0048188">
    <property type="term" value="C:Set1C/COMPASS complex"/>
    <property type="evidence" value="ECO:0007669"/>
    <property type="project" value="TreeGrafter"/>
</dbReference>
<comment type="catalytic activity">
    <reaction evidence="13">
        <text>N(6)-methyl-L-lysyl(4)-[histone H3] + S-adenosyl-L-methionine = N(6),N(6)-dimethyl-L-lysyl(4)-[histone H3] + S-adenosyl-L-homocysteine + H(+)</text>
        <dbReference type="Rhea" id="RHEA:60268"/>
        <dbReference type="Rhea" id="RHEA-COMP:15540"/>
        <dbReference type="Rhea" id="RHEA-COMP:15543"/>
        <dbReference type="ChEBI" id="CHEBI:15378"/>
        <dbReference type="ChEBI" id="CHEBI:57856"/>
        <dbReference type="ChEBI" id="CHEBI:59789"/>
        <dbReference type="ChEBI" id="CHEBI:61929"/>
        <dbReference type="ChEBI" id="CHEBI:61976"/>
    </reaction>
</comment>
<dbReference type="STRING" id="231916.A0A409YLA6"/>
<dbReference type="EMBL" id="NHYE01000696">
    <property type="protein sequence ID" value="PPR03812.1"/>
    <property type="molecule type" value="Genomic_DNA"/>
</dbReference>
<evidence type="ECO:0000256" key="9">
    <source>
        <dbReference type="ARBA" id="ARBA00022853"/>
    </source>
</evidence>
<comment type="caution">
    <text evidence="20">The sequence shown here is derived from an EMBL/GenBank/DDBJ whole genome shotgun (WGS) entry which is preliminary data.</text>
</comment>
<evidence type="ECO:0000256" key="14">
    <source>
        <dbReference type="ARBA" id="ARBA00049129"/>
    </source>
</evidence>
<feature type="domain" description="RRM" evidence="17">
    <location>
        <begin position="579"/>
        <end position="644"/>
    </location>
</feature>
<feature type="compositionally biased region" description="Low complexity" evidence="16">
    <location>
        <begin position="13"/>
        <end position="34"/>
    </location>
</feature>
<feature type="compositionally biased region" description="Basic and acidic residues" evidence="16">
    <location>
        <begin position="684"/>
        <end position="694"/>
    </location>
</feature>
<evidence type="ECO:0000256" key="11">
    <source>
        <dbReference type="ARBA" id="ARBA00030093"/>
    </source>
</evidence>
<evidence type="ECO:0000256" key="3">
    <source>
        <dbReference type="ARBA" id="ARBA00012182"/>
    </source>
</evidence>
<dbReference type="FunCoup" id="A0A409YLA6">
    <property type="interactions" value="51"/>
</dbReference>
<feature type="region of interest" description="Disordered" evidence="16">
    <location>
        <begin position="1"/>
        <end position="446"/>
    </location>
</feature>
<feature type="region of interest" description="Disordered" evidence="16">
    <location>
        <begin position="784"/>
        <end position="853"/>
    </location>
</feature>
<feature type="compositionally biased region" description="Low complexity" evidence="16">
    <location>
        <begin position="160"/>
        <end position="171"/>
    </location>
</feature>
<dbReference type="SUPFAM" id="SSF82199">
    <property type="entry name" value="SET domain"/>
    <property type="match status" value="1"/>
</dbReference>
<comment type="catalytic activity">
    <reaction evidence="12">
        <text>L-lysyl(4)-[histone H3] + 3 S-adenosyl-L-methionine = N(6),N(6),N(6)-trimethyl-L-lysyl(4)-[histone H3] + 3 S-adenosyl-L-homocysteine + 3 H(+)</text>
        <dbReference type="Rhea" id="RHEA:60260"/>
        <dbReference type="Rhea" id="RHEA-COMP:15537"/>
        <dbReference type="Rhea" id="RHEA-COMP:15547"/>
        <dbReference type="ChEBI" id="CHEBI:15378"/>
        <dbReference type="ChEBI" id="CHEBI:29969"/>
        <dbReference type="ChEBI" id="CHEBI:57856"/>
        <dbReference type="ChEBI" id="CHEBI:59789"/>
        <dbReference type="ChEBI" id="CHEBI:61961"/>
        <dbReference type="EC" id="2.1.1.354"/>
    </reaction>
</comment>
<dbReference type="EC" id="2.1.1.354" evidence="3"/>
<dbReference type="GO" id="GO:0003723">
    <property type="term" value="F:RNA binding"/>
    <property type="evidence" value="ECO:0007669"/>
    <property type="project" value="UniProtKB-UniRule"/>
</dbReference>
<keyword evidence="8" id="KW-0949">S-adenosyl-L-methionine</keyword>
<reference evidence="20 21" key="1">
    <citation type="journal article" date="2018" name="Evol. Lett.">
        <title>Horizontal gene cluster transfer increased hallucinogenic mushroom diversity.</title>
        <authorList>
            <person name="Reynolds H.T."/>
            <person name="Vijayakumar V."/>
            <person name="Gluck-Thaler E."/>
            <person name="Korotkin H.B."/>
            <person name="Matheny P.B."/>
            <person name="Slot J.C."/>
        </authorList>
    </citation>
    <scope>NUCLEOTIDE SEQUENCE [LARGE SCALE GENOMIC DNA]</scope>
    <source>
        <strain evidence="20 21">SRW20</strain>
    </source>
</reference>
<feature type="domain" description="SET" evidence="18">
    <location>
        <begin position="1372"/>
        <end position="1489"/>
    </location>
</feature>
<dbReference type="CDD" id="cd00590">
    <property type="entry name" value="RRM_SF"/>
    <property type="match status" value="1"/>
</dbReference>
<dbReference type="SUPFAM" id="SSF101447">
    <property type="entry name" value="Formin homology 2 domain (FH2 domain)"/>
    <property type="match status" value="1"/>
</dbReference>
<dbReference type="InterPro" id="IPR012677">
    <property type="entry name" value="Nucleotide-bd_a/b_plait_sf"/>
</dbReference>
<evidence type="ECO:0000256" key="6">
    <source>
        <dbReference type="ARBA" id="ARBA00022603"/>
    </source>
</evidence>
<feature type="region of interest" description="Disordered" evidence="16">
    <location>
        <begin position="1252"/>
        <end position="1273"/>
    </location>
</feature>
<accession>A0A409YLA6</accession>
<dbReference type="Gene3D" id="2.170.270.10">
    <property type="entry name" value="SET domain"/>
    <property type="match status" value="1"/>
</dbReference>
<dbReference type="OrthoDB" id="308383at2759"/>
<feature type="compositionally biased region" description="Polar residues" evidence="16">
    <location>
        <begin position="172"/>
        <end position="189"/>
    </location>
</feature>
<keyword evidence="21" id="KW-1185">Reference proteome</keyword>
<evidence type="ECO:0000256" key="13">
    <source>
        <dbReference type="ARBA" id="ARBA00047583"/>
    </source>
</evidence>
<feature type="compositionally biased region" description="Acidic residues" evidence="16">
    <location>
        <begin position="1104"/>
        <end position="1117"/>
    </location>
</feature>
<evidence type="ECO:0000256" key="5">
    <source>
        <dbReference type="ARBA" id="ARBA00022454"/>
    </source>
</evidence>
<keyword evidence="9" id="KW-0156">Chromatin regulator</keyword>
<dbReference type="GO" id="GO:0032259">
    <property type="term" value="P:methylation"/>
    <property type="evidence" value="ECO:0007669"/>
    <property type="project" value="UniProtKB-KW"/>
</dbReference>
<proteinExistence type="predicted"/>
<dbReference type="InterPro" id="IPR024657">
    <property type="entry name" value="COMPASS_Set1_N-SET"/>
</dbReference>
<evidence type="ECO:0000259" key="17">
    <source>
        <dbReference type="PROSITE" id="PS50102"/>
    </source>
</evidence>
<evidence type="ECO:0000256" key="15">
    <source>
        <dbReference type="PROSITE-ProRule" id="PRU00176"/>
    </source>
</evidence>
<dbReference type="Pfam" id="PF00076">
    <property type="entry name" value="RRM_1"/>
    <property type="match status" value="1"/>
</dbReference>
<dbReference type="InterPro" id="IPR044570">
    <property type="entry name" value="Set1-like"/>
</dbReference>
<dbReference type="SMART" id="SM00360">
    <property type="entry name" value="RRM"/>
    <property type="match status" value="1"/>
</dbReference>
<keyword evidence="5" id="KW-0158">Chromosome</keyword>
<dbReference type="Pfam" id="PF11767">
    <property type="entry name" value="SET_assoc"/>
    <property type="match status" value="1"/>
</dbReference>
<feature type="compositionally biased region" description="Low complexity" evidence="16">
    <location>
        <begin position="829"/>
        <end position="846"/>
    </location>
</feature>
<dbReference type="Pfam" id="PF00856">
    <property type="entry name" value="SET"/>
    <property type="match status" value="1"/>
</dbReference>
<feature type="compositionally biased region" description="Acidic residues" evidence="16">
    <location>
        <begin position="1136"/>
        <end position="1145"/>
    </location>
</feature>
<sequence length="1511" mass="164627">MSGKAPPKGPRALLGSQQGSSSGPSSSSSSLPSSTANHNFAQHHPPPPARPAPSATTSNFISRIGATPPTGPRSLQGNSRPPPQGPKHLVNGHGGQHSSAGGTNGLGPYALRTDRNPIQIKGKKPDVGPSTAVNHGWKSSHSQGYSRGESALNGLTNGVGSSSGSSSSASATQKSKPTVPSATSATPNSRPGELKQDRPTVHIPMQPRRDRKPSIAEPPPPPPPTYDPPPPPPPTQPPPPAPPSPPTAEPDVSPPPLPPSEPAPPPPPPPKVSPPPPPPPTRSIFSPPPLPPSTSPPPPPPPPSEPGPSIRPPSPPQDGPLLDQDEPMPLREESEPPEDDMEIVPPPSSRPLPSRSPSPHRERSSSPPTIIPPPPRPEPLKHSLPQRPASPPWLSASTSRSRDSSRSYRPSERSQSPKKEPSPSLPTIRPTPSLPPLPAWPPDQSHYPADHRAFKVLYDPAVDAPTSSSYHFYYPHTKSPSYYRSLIEQVRKCAESNAGLTERLKGKGKGKEILYRYEGEVLRPDMVDGGNVKEDELVPSDPRKNLSIRRPPLLRKAPSEFLVVKYEYDANSTGPPPPTSVLVTNFSPLTSNRDLRRHFSQYGPIISFDPQIDKENGSALGILLVKYETHEEAKRCVEKEHGRKGGIGLIAASMLKPGETEEWTVVFDWEGLKMKALLKELEEKKKRDREEKRKGASGAGASLPNDVKAGTTPLSGVGTPQSGIQSPAPSRKGGPPGPSNLSKPTPGQRPPLLSGYPSFAKHLGLPPRPPVSVPPGLPAVPIIHGSATPMSSSATENASTAADNTKEGPAEQPSAKDPPTLSVHHALRMARAQAAAKHSKPAQPKPTVQKKAPAAARGVLAVYQEEEEERTMMTVMGADKSAADREKERQEVVRQLAENGHEHVKIHGHGGLASVLEEDVREFLRGFEVDKVLKDHTGLYVTFQKKGVAQRAATVSATRRLGMHTVTLTWHPPPNYVPVKEKTHWDDTELVEAAQKLVVQELRTLLEKDIADRIVAHDLKKVWQEERTKSTSTLNKELKPLEKKGLKGLSFKKAKKAVQMQVEERRVPVHVAMEEEEETEVEERPKKKRKTEAVAKKPPRRVVDDDDLESEEEDEEDLARLAALGAERLPKRATSEDGEDEEEEEQPAKKKQKVDEELKPKKPAKKSRKAGLVTELVIGEREAFESPAVAQLRLDSALESSLSPSPTPVVVQPKQRRKRPLTPPPPTPPPDPVSLGLCEDDEDLYFAKLALSGEMPGPEPPQPPPSSADPDVPTFRKHLTGSARTEGYYKITHAEKAAYVAQYQARATNVPPIVDEPQPQHITSSRSNRANARRRAQGLEEINQVQRAVALSKGETANELTFKFNQLQTRKKHLRFARSPIHDWGLYAMEKISRGEMVIEYVGEIIRAQVADKREKAYERQGIGSSYLFRIDEDLVVDATKKGNLGRLINHSCDPNCNAKIITINGEKKIVIYAKQDIELGDEITYDYHFPFEQDKIPCLCGSAKCRGFLN</sequence>
<dbReference type="SMART" id="SM00508">
    <property type="entry name" value="PostSET"/>
    <property type="match status" value="1"/>
</dbReference>
<dbReference type="InParanoid" id="A0A409YLA6"/>